<name>A0AAV3YUF0_9GAST</name>
<organism evidence="1 2">
    <name type="scientific">Plakobranchus ocellatus</name>
    <dbReference type="NCBI Taxonomy" id="259542"/>
    <lineage>
        <taxon>Eukaryota</taxon>
        <taxon>Metazoa</taxon>
        <taxon>Spiralia</taxon>
        <taxon>Lophotrochozoa</taxon>
        <taxon>Mollusca</taxon>
        <taxon>Gastropoda</taxon>
        <taxon>Heterobranchia</taxon>
        <taxon>Euthyneura</taxon>
        <taxon>Panpulmonata</taxon>
        <taxon>Sacoglossa</taxon>
        <taxon>Placobranchoidea</taxon>
        <taxon>Plakobranchidae</taxon>
        <taxon>Plakobranchus</taxon>
    </lineage>
</organism>
<gene>
    <name evidence="1" type="ORF">PoB_001320400</name>
</gene>
<proteinExistence type="predicted"/>
<accession>A0AAV3YUF0</accession>
<evidence type="ECO:0000313" key="2">
    <source>
        <dbReference type="Proteomes" id="UP000735302"/>
    </source>
</evidence>
<protein>
    <submittedName>
        <fullName evidence="1">Uncharacterized protein</fullName>
    </submittedName>
</protein>
<evidence type="ECO:0000313" key="1">
    <source>
        <dbReference type="EMBL" id="GFN86698.1"/>
    </source>
</evidence>
<reference evidence="1 2" key="1">
    <citation type="journal article" date="2021" name="Elife">
        <title>Chloroplast acquisition without the gene transfer in kleptoplastic sea slugs, Plakobranchus ocellatus.</title>
        <authorList>
            <person name="Maeda T."/>
            <person name="Takahashi S."/>
            <person name="Yoshida T."/>
            <person name="Shimamura S."/>
            <person name="Takaki Y."/>
            <person name="Nagai Y."/>
            <person name="Toyoda A."/>
            <person name="Suzuki Y."/>
            <person name="Arimoto A."/>
            <person name="Ishii H."/>
            <person name="Satoh N."/>
            <person name="Nishiyama T."/>
            <person name="Hasebe M."/>
            <person name="Maruyama T."/>
            <person name="Minagawa J."/>
            <person name="Obokata J."/>
            <person name="Shigenobu S."/>
        </authorList>
    </citation>
    <scope>NUCLEOTIDE SEQUENCE [LARGE SCALE GENOMIC DNA]</scope>
</reference>
<sequence>MGVTLTAAARGNARVRRCTQTGFQRYSTDTPRHWWRSKWRSYLRFRHAVKITAKANYEEFRKTIMKRGGKVMSLDHQALHEPGVGEVVRAKEYILTKEECRDREWNLADKLERFPYRTWSPDNIEYILTKEKCRNKEWTLADKLERFFY</sequence>
<comment type="caution">
    <text evidence="1">The sequence shown here is derived from an EMBL/GenBank/DDBJ whole genome shotgun (WGS) entry which is preliminary data.</text>
</comment>
<dbReference type="Proteomes" id="UP000735302">
    <property type="component" value="Unassembled WGS sequence"/>
</dbReference>
<keyword evidence="2" id="KW-1185">Reference proteome</keyword>
<dbReference type="EMBL" id="BLXT01001596">
    <property type="protein sequence ID" value="GFN86698.1"/>
    <property type="molecule type" value="Genomic_DNA"/>
</dbReference>
<dbReference type="AlphaFoldDB" id="A0AAV3YUF0"/>